<keyword evidence="5" id="KW-0963">Cytoplasm</keyword>
<feature type="binding site" evidence="5">
    <location>
        <position position="112"/>
    </location>
    <ligand>
        <name>3-methyl-2-oxobutanoate</name>
        <dbReference type="ChEBI" id="CHEBI:11851"/>
    </ligand>
</feature>
<dbReference type="GO" id="GO:0003864">
    <property type="term" value="F:3-methyl-2-oxobutanoate hydroxymethyltransferase activity"/>
    <property type="evidence" value="ECO:0007669"/>
    <property type="project" value="UniProtKB-EC"/>
</dbReference>
<evidence type="ECO:0000313" key="6">
    <source>
        <dbReference type="EMBL" id="WLV25949.1"/>
    </source>
</evidence>
<evidence type="ECO:0000256" key="5">
    <source>
        <dbReference type="HAMAP-Rule" id="MF_00156"/>
    </source>
</evidence>
<sequence>MLRINDFQTMKKEGKPIAMVTAYDYPSAKMAEAADVDMILVGDSLGMVVLGYESTVQVTLDDMLHHAKAVKRGAKDTYIVVDMPFMSCHASLESAVNNAARLFRESGANALKIEGGTENILELTERLTNGGIPVIIHLGLMPQSVNVYGGYKVQGRSEEAAARILREALEAEKSGAVGLLLECIPEPLANEITGKVSIPTIGIGSGRGCDGQVLVYHDLLKYGVDRLAKFAKGYADLNNIASEAIGTYVEQVKSGMFPDDEHVFLK</sequence>
<keyword evidence="7" id="KW-1185">Reference proteome</keyword>
<dbReference type="EMBL" id="CP129113">
    <property type="protein sequence ID" value="WLV25949.1"/>
    <property type="molecule type" value="Genomic_DNA"/>
</dbReference>
<dbReference type="RefSeq" id="WP_348029740.1">
    <property type="nucleotide sequence ID" value="NZ_CP129113.1"/>
</dbReference>
<dbReference type="InterPro" id="IPR015813">
    <property type="entry name" value="Pyrv/PenolPyrv_kinase-like_dom"/>
</dbReference>
<keyword evidence="3 5" id="KW-0566">Pantothenate biosynthesis</keyword>
<feature type="binding site" evidence="5">
    <location>
        <position position="43"/>
    </location>
    <ligand>
        <name>Mg(2+)</name>
        <dbReference type="ChEBI" id="CHEBI:18420"/>
    </ligand>
</feature>
<evidence type="ECO:0000313" key="7">
    <source>
        <dbReference type="Proteomes" id="UP001180087"/>
    </source>
</evidence>
<dbReference type="InterPro" id="IPR003700">
    <property type="entry name" value="Pantoate_hydroxy_MeTrfase"/>
</dbReference>
<keyword evidence="4 5" id="KW-0808">Transferase</keyword>
<dbReference type="SUPFAM" id="SSF51621">
    <property type="entry name" value="Phosphoenolpyruvate/pyruvate domain"/>
    <property type="match status" value="1"/>
</dbReference>
<comment type="similarity">
    <text evidence="1 5">Belongs to the PanB family.</text>
</comment>
<dbReference type="NCBIfam" id="TIGR00222">
    <property type="entry name" value="panB"/>
    <property type="match status" value="1"/>
</dbReference>
<dbReference type="NCBIfam" id="NF001452">
    <property type="entry name" value="PRK00311.1"/>
    <property type="match status" value="1"/>
</dbReference>
<dbReference type="Pfam" id="PF02548">
    <property type="entry name" value="Pantoate_transf"/>
    <property type="match status" value="1"/>
</dbReference>
<comment type="pathway">
    <text evidence="5">Cofactor biosynthesis; (R)-pantothenate biosynthesis; (R)-pantoate from 3-methyl-2-oxobutanoate: step 1/2.</text>
</comment>
<feature type="binding site" evidence="5">
    <location>
        <begin position="43"/>
        <end position="44"/>
    </location>
    <ligand>
        <name>3-methyl-2-oxobutanoate</name>
        <dbReference type="ChEBI" id="CHEBI:11851"/>
    </ligand>
</feature>
<name>A0ABY9KYK1_9BACI</name>
<keyword evidence="5" id="KW-0479">Metal-binding</keyword>
<evidence type="ECO:0000256" key="3">
    <source>
        <dbReference type="ARBA" id="ARBA00022655"/>
    </source>
</evidence>
<dbReference type="Gene3D" id="3.20.20.60">
    <property type="entry name" value="Phosphoenolpyruvate-binding domains"/>
    <property type="match status" value="1"/>
</dbReference>
<organism evidence="6 7">
    <name type="scientific">Aciduricibacillus chroicocephali</name>
    <dbReference type="NCBI Taxonomy" id="3054939"/>
    <lineage>
        <taxon>Bacteria</taxon>
        <taxon>Bacillati</taxon>
        <taxon>Bacillota</taxon>
        <taxon>Bacilli</taxon>
        <taxon>Bacillales</taxon>
        <taxon>Bacillaceae</taxon>
        <taxon>Aciduricibacillus</taxon>
    </lineage>
</organism>
<feature type="binding site" evidence="5">
    <location>
        <position position="82"/>
    </location>
    <ligand>
        <name>Mg(2+)</name>
        <dbReference type="ChEBI" id="CHEBI:18420"/>
    </ligand>
</feature>
<dbReference type="EC" id="2.1.2.11" evidence="5"/>
<gene>
    <name evidence="5 6" type="primary">panB</name>
    <name evidence="6" type="ORF">QR721_07060</name>
</gene>
<proteinExistence type="inferred from homology"/>
<dbReference type="PANTHER" id="PTHR20881:SF0">
    <property type="entry name" value="3-METHYL-2-OXOBUTANOATE HYDROXYMETHYLTRANSFERASE"/>
    <property type="match status" value="1"/>
</dbReference>
<keyword evidence="5" id="KW-0460">Magnesium</keyword>
<evidence type="ECO:0000256" key="2">
    <source>
        <dbReference type="ARBA" id="ARBA00011424"/>
    </source>
</evidence>
<feature type="binding site" evidence="5">
    <location>
        <position position="114"/>
    </location>
    <ligand>
        <name>Mg(2+)</name>
        <dbReference type="ChEBI" id="CHEBI:18420"/>
    </ligand>
</feature>
<comment type="catalytic activity">
    <reaction evidence="5">
        <text>(6R)-5,10-methylene-5,6,7,8-tetrahydrofolate + 3-methyl-2-oxobutanoate + H2O = 2-dehydropantoate + (6S)-5,6,7,8-tetrahydrofolate</text>
        <dbReference type="Rhea" id="RHEA:11824"/>
        <dbReference type="ChEBI" id="CHEBI:11561"/>
        <dbReference type="ChEBI" id="CHEBI:11851"/>
        <dbReference type="ChEBI" id="CHEBI:15377"/>
        <dbReference type="ChEBI" id="CHEBI:15636"/>
        <dbReference type="ChEBI" id="CHEBI:57453"/>
        <dbReference type="EC" id="2.1.2.11"/>
    </reaction>
</comment>
<dbReference type="Proteomes" id="UP001180087">
    <property type="component" value="Chromosome"/>
</dbReference>
<evidence type="ECO:0000256" key="1">
    <source>
        <dbReference type="ARBA" id="ARBA00008676"/>
    </source>
</evidence>
<dbReference type="PANTHER" id="PTHR20881">
    <property type="entry name" value="3-METHYL-2-OXOBUTANOATE HYDROXYMETHYLTRANSFERASE"/>
    <property type="match status" value="1"/>
</dbReference>
<dbReference type="InterPro" id="IPR040442">
    <property type="entry name" value="Pyrv_kinase-like_dom_sf"/>
</dbReference>
<dbReference type="PIRSF" id="PIRSF000388">
    <property type="entry name" value="Pantoate_hydroxy_MeTrfase"/>
    <property type="match status" value="1"/>
</dbReference>
<dbReference type="HAMAP" id="MF_00156">
    <property type="entry name" value="PanB"/>
    <property type="match status" value="1"/>
</dbReference>
<feature type="binding site" evidence="5">
    <location>
        <position position="82"/>
    </location>
    <ligand>
        <name>3-methyl-2-oxobutanoate</name>
        <dbReference type="ChEBI" id="CHEBI:11851"/>
    </ligand>
</feature>
<protein>
    <recommendedName>
        <fullName evidence="5">3-methyl-2-oxobutanoate hydroxymethyltransferase</fullName>
        <ecNumber evidence="5">2.1.2.11</ecNumber>
    </recommendedName>
    <alternativeName>
        <fullName evidence="5">Ketopantoate hydroxymethyltransferase</fullName>
        <shortName evidence="5">KPHMT</shortName>
    </alternativeName>
</protein>
<comment type="subcellular location">
    <subcellularLocation>
        <location evidence="5">Cytoplasm</location>
    </subcellularLocation>
</comment>
<comment type="function">
    <text evidence="5">Catalyzes the reversible reaction in which hydroxymethyl group from 5,10-methylenetetrahydrofolate is transferred onto alpha-ketoisovalerate to form ketopantoate.</text>
</comment>
<evidence type="ECO:0000256" key="4">
    <source>
        <dbReference type="ARBA" id="ARBA00022679"/>
    </source>
</evidence>
<accession>A0ABY9KYK1</accession>
<comment type="subunit">
    <text evidence="2 5">Homodecamer; pentamer of dimers.</text>
</comment>
<feature type="active site" description="Proton acceptor" evidence="5">
    <location>
        <position position="182"/>
    </location>
</feature>
<dbReference type="CDD" id="cd06557">
    <property type="entry name" value="KPHMT-like"/>
    <property type="match status" value="1"/>
</dbReference>
<comment type="cofactor">
    <cofactor evidence="5">
        <name>Mg(2+)</name>
        <dbReference type="ChEBI" id="CHEBI:18420"/>
    </cofactor>
    <text evidence="5">Binds 1 Mg(2+) ion per subunit.</text>
</comment>
<reference evidence="6" key="1">
    <citation type="submission" date="2023-06" db="EMBL/GenBank/DDBJ databases">
        <title>A Treasure from Seagulls: Isolation and Description of Aciduricobacillus qingdaonensis gen. nov., sp. nov., a Rare Obligately Uric Acid-utilizing Member in the Family Bacillaceae.</title>
        <authorList>
            <person name="Liu W."/>
            <person name="Wang B."/>
        </authorList>
    </citation>
    <scope>NUCLEOTIDE SEQUENCE</scope>
    <source>
        <strain evidence="6">44XB</strain>
    </source>
</reference>